<organism evidence="2 3">
    <name type="scientific">Astrephomene gubernaculifera</name>
    <dbReference type="NCBI Taxonomy" id="47775"/>
    <lineage>
        <taxon>Eukaryota</taxon>
        <taxon>Viridiplantae</taxon>
        <taxon>Chlorophyta</taxon>
        <taxon>core chlorophytes</taxon>
        <taxon>Chlorophyceae</taxon>
        <taxon>CS clade</taxon>
        <taxon>Chlamydomonadales</taxon>
        <taxon>Astrephomenaceae</taxon>
        <taxon>Astrephomene</taxon>
    </lineage>
</organism>
<reference evidence="2 3" key="1">
    <citation type="journal article" date="2021" name="Sci. Rep.">
        <title>Genome sequencing of the multicellular alga Astrephomene provides insights into convergent evolution of germ-soma differentiation.</title>
        <authorList>
            <person name="Yamashita S."/>
            <person name="Yamamoto K."/>
            <person name="Matsuzaki R."/>
            <person name="Suzuki S."/>
            <person name="Yamaguchi H."/>
            <person name="Hirooka S."/>
            <person name="Minakuchi Y."/>
            <person name="Miyagishima S."/>
            <person name="Kawachi M."/>
            <person name="Toyoda A."/>
            <person name="Nozaki H."/>
        </authorList>
    </citation>
    <scope>NUCLEOTIDE SEQUENCE [LARGE SCALE GENOMIC DNA]</scope>
    <source>
        <strain evidence="2 3">NIES-4017</strain>
    </source>
</reference>
<feature type="chain" id="PRO_5041969847" evidence="1">
    <location>
        <begin position="24"/>
        <end position="348"/>
    </location>
</feature>
<accession>A0AAD3HNZ2</accession>
<feature type="non-terminal residue" evidence="2">
    <location>
        <position position="1"/>
    </location>
</feature>
<gene>
    <name evidence="2" type="ORF">Agub_g9418</name>
</gene>
<dbReference type="EMBL" id="BMAR01000019">
    <property type="protein sequence ID" value="GFR47673.1"/>
    <property type="molecule type" value="Genomic_DNA"/>
</dbReference>
<dbReference type="Proteomes" id="UP001054857">
    <property type="component" value="Unassembled WGS sequence"/>
</dbReference>
<sequence length="348" mass="38800">VIISVLFLQVVPILMTISKSLKGLCYLWRFISKLQPGYSTSPLAGTTNPTDTGQTGDAASANCGSKCFGPNLPWVGRRLYLCFCWLSLFVDTLQPLAFAGTSIYVALYRSNDDDTNGGKKPNLLTAILNVMVLTFLATLDTYVLKTFLELWYGSSNRVCIAMNITYRACDEDLTSTSEDDESNEDHYWRTRARTTKRDVLYRLRTEEIGMDKKWEALFSASAGLGILGDWSPKKKSFSKPNPIVDSVTQHVVIFSWKHVCAALGTSHGAEQRLLRWPAAPQSPIAAFIAAASDDQWAYEVDQEAIKQLLKYYPEHTARFSLKGSNVNLPNLGLGDRHMESLSKMLQIS</sequence>
<proteinExistence type="predicted"/>
<feature type="non-terminal residue" evidence="2">
    <location>
        <position position="348"/>
    </location>
</feature>
<evidence type="ECO:0000313" key="3">
    <source>
        <dbReference type="Proteomes" id="UP001054857"/>
    </source>
</evidence>
<keyword evidence="1" id="KW-0732">Signal</keyword>
<name>A0AAD3HNZ2_9CHLO</name>
<protein>
    <submittedName>
        <fullName evidence="2">Uncharacterized protein</fullName>
    </submittedName>
</protein>
<evidence type="ECO:0000256" key="1">
    <source>
        <dbReference type="SAM" id="SignalP"/>
    </source>
</evidence>
<feature type="signal peptide" evidence="1">
    <location>
        <begin position="1"/>
        <end position="23"/>
    </location>
</feature>
<evidence type="ECO:0000313" key="2">
    <source>
        <dbReference type="EMBL" id="GFR47673.1"/>
    </source>
</evidence>
<comment type="caution">
    <text evidence="2">The sequence shown here is derived from an EMBL/GenBank/DDBJ whole genome shotgun (WGS) entry which is preliminary data.</text>
</comment>
<dbReference type="AlphaFoldDB" id="A0AAD3HNZ2"/>
<keyword evidence="3" id="KW-1185">Reference proteome</keyword>